<proteinExistence type="predicted"/>
<dbReference type="STRING" id="490629.SAMN05216266_109165"/>
<gene>
    <name evidence="1" type="ORF">SAMN05216266_109165</name>
</gene>
<dbReference type="Proteomes" id="UP000243799">
    <property type="component" value="Unassembled WGS sequence"/>
</dbReference>
<dbReference type="OrthoDB" id="9798107at2"/>
<dbReference type="AlphaFoldDB" id="A0A1I1ALV9"/>
<accession>A0A1I1ALV9</accession>
<dbReference type="EMBL" id="FOKG01000009">
    <property type="protein sequence ID" value="SFB37468.1"/>
    <property type="molecule type" value="Genomic_DNA"/>
</dbReference>
<reference evidence="2" key="1">
    <citation type="submission" date="2016-10" db="EMBL/GenBank/DDBJ databases">
        <authorList>
            <person name="Varghese N."/>
            <person name="Submissions S."/>
        </authorList>
    </citation>
    <scope>NUCLEOTIDE SEQUENCE [LARGE SCALE GENOMIC DNA]</scope>
    <source>
        <strain evidence="2">CGMCC 4.3568</strain>
    </source>
</reference>
<evidence type="ECO:0008006" key="3">
    <source>
        <dbReference type="Google" id="ProtNLM"/>
    </source>
</evidence>
<keyword evidence="2" id="KW-1185">Reference proteome</keyword>
<dbReference type="RefSeq" id="WP_091674157.1">
    <property type="nucleotide sequence ID" value="NZ_FOKG01000009.1"/>
</dbReference>
<name>A0A1I1ALV9_9PSEU</name>
<organism evidence="1 2">
    <name type="scientific">Amycolatopsis marina</name>
    <dbReference type="NCBI Taxonomy" id="490629"/>
    <lineage>
        <taxon>Bacteria</taxon>
        <taxon>Bacillati</taxon>
        <taxon>Actinomycetota</taxon>
        <taxon>Actinomycetes</taxon>
        <taxon>Pseudonocardiales</taxon>
        <taxon>Pseudonocardiaceae</taxon>
        <taxon>Amycolatopsis</taxon>
    </lineage>
</organism>
<sequence length="87" mass="9164">MSVRAALSVLANGSGLREMLRASIAYTGDVDTVATIALGAASRSTQLTADLPAVLVDELEQGPYGRDYLNNLDNRLLAWAGARATRS</sequence>
<evidence type="ECO:0000313" key="2">
    <source>
        <dbReference type="Proteomes" id="UP000243799"/>
    </source>
</evidence>
<protein>
    <recommendedName>
        <fullName evidence="3">ADP-ribosylglycohydrolase</fullName>
    </recommendedName>
</protein>
<evidence type="ECO:0000313" key="1">
    <source>
        <dbReference type="EMBL" id="SFB37468.1"/>
    </source>
</evidence>